<evidence type="ECO:0000313" key="1">
    <source>
        <dbReference type="EMBL" id="MBV2360857.1"/>
    </source>
</evidence>
<proteinExistence type="predicted"/>
<sequence>MPFYLFQGRYTSDAIKAMITKPQDREVAARSMIEAMGGKLHHMFFCFGHDDVVALIEAPDDETAAGCTMIVGASGAMSGGATTKLLTSAQAQAAMKKAGAGVAKYTPATG</sequence>
<dbReference type="Proteomes" id="UP001166293">
    <property type="component" value="Unassembled WGS sequence"/>
</dbReference>
<name>A0ABS6NB04_9RHOB</name>
<dbReference type="InterPro" id="IPR014845">
    <property type="entry name" value="GYD/TTHA1554"/>
</dbReference>
<dbReference type="Pfam" id="PF08734">
    <property type="entry name" value="GYD"/>
    <property type="match status" value="1"/>
</dbReference>
<organism evidence="1 2">
    <name type="scientific">Thalassococcus arenae</name>
    <dbReference type="NCBI Taxonomy" id="2851652"/>
    <lineage>
        <taxon>Bacteria</taxon>
        <taxon>Pseudomonadati</taxon>
        <taxon>Pseudomonadota</taxon>
        <taxon>Alphaproteobacteria</taxon>
        <taxon>Rhodobacterales</taxon>
        <taxon>Roseobacteraceae</taxon>
        <taxon>Thalassococcus</taxon>
    </lineage>
</organism>
<accession>A0ABS6NB04</accession>
<comment type="caution">
    <text evidence="1">The sequence shown here is derived from an EMBL/GenBank/DDBJ whole genome shotgun (WGS) entry which is preliminary data.</text>
</comment>
<protein>
    <submittedName>
        <fullName evidence="1">GYD domain-containing protein</fullName>
    </submittedName>
</protein>
<keyword evidence="2" id="KW-1185">Reference proteome</keyword>
<reference evidence="1" key="1">
    <citation type="submission" date="2021-06" db="EMBL/GenBank/DDBJ databases">
        <title>Thalassococcus sp. CAU 1522 isolated from sea sand, Republic of Korea.</title>
        <authorList>
            <person name="Kim W."/>
        </authorList>
    </citation>
    <scope>NUCLEOTIDE SEQUENCE</scope>
    <source>
        <strain evidence="1">CAU 1522</strain>
    </source>
</reference>
<dbReference type="RefSeq" id="WP_217779207.1">
    <property type="nucleotide sequence ID" value="NZ_JAHRWL010000002.1"/>
</dbReference>
<gene>
    <name evidence="1" type="ORF">KUH32_13905</name>
</gene>
<dbReference type="EMBL" id="JAHRWL010000002">
    <property type="protein sequence ID" value="MBV2360857.1"/>
    <property type="molecule type" value="Genomic_DNA"/>
</dbReference>
<evidence type="ECO:0000313" key="2">
    <source>
        <dbReference type="Proteomes" id="UP001166293"/>
    </source>
</evidence>